<reference evidence="6" key="2">
    <citation type="submission" date="2015-02" db="EMBL/GenBank/DDBJ databases">
        <title>Complete Genome Sequence of Pelosinus fermentans JBW45.</title>
        <authorList>
            <person name="De Leon K.B."/>
            <person name="Utturkar S.M."/>
            <person name="Camilleri L.B."/>
            <person name="Arkin A.P."/>
            <person name="Fields M.W."/>
            <person name="Brown S.D."/>
            <person name="Wall J.D."/>
        </authorList>
    </citation>
    <scope>NUCLEOTIDE SEQUENCE [LARGE SCALE GENOMIC DNA]</scope>
    <source>
        <strain evidence="6">JBW45</strain>
    </source>
</reference>
<feature type="domain" description="AMP-dependent synthetase/ligase" evidence="3">
    <location>
        <begin position="42"/>
        <end position="389"/>
    </location>
</feature>
<proteinExistence type="inferred from homology"/>
<dbReference type="InterPro" id="IPR025110">
    <property type="entry name" value="AMP-bd_C"/>
</dbReference>
<dbReference type="STRING" id="1192197.JBW_04115"/>
<evidence type="ECO:0000259" key="3">
    <source>
        <dbReference type="Pfam" id="PF00501"/>
    </source>
</evidence>
<evidence type="ECO:0000259" key="4">
    <source>
        <dbReference type="Pfam" id="PF13193"/>
    </source>
</evidence>
<dbReference type="Pfam" id="PF00501">
    <property type="entry name" value="AMP-binding"/>
    <property type="match status" value="1"/>
</dbReference>
<dbReference type="Pfam" id="PF13193">
    <property type="entry name" value="AMP-binding_C"/>
    <property type="match status" value="1"/>
</dbReference>
<evidence type="ECO:0000256" key="2">
    <source>
        <dbReference type="ARBA" id="ARBA00022598"/>
    </source>
</evidence>
<dbReference type="PANTHER" id="PTHR43201:SF5">
    <property type="entry name" value="MEDIUM-CHAIN ACYL-COA LIGASE ACSF2, MITOCHONDRIAL"/>
    <property type="match status" value="1"/>
</dbReference>
<comment type="similarity">
    <text evidence="1">Belongs to the ATP-dependent AMP-binding enzyme family.</text>
</comment>
<dbReference type="Gene3D" id="3.40.50.12780">
    <property type="entry name" value="N-terminal domain of ligase-like"/>
    <property type="match status" value="1"/>
</dbReference>
<dbReference type="Gene3D" id="3.30.300.30">
    <property type="match status" value="1"/>
</dbReference>
<sequence>MIKISVSFAKHMCKYVVKQAVITKDKRGDFGMRITDDIIMYADCHPDKIALTSKANKRTFGQLVKNALLIATKLANLSRKRRSDNRPLLLGLLLNNRCEFVELFLAASIAGCTAVILDKKWPRKQIEDIVEWYQIDVLVVDDPKDLENIILKNSIKIDLTNNCKQLYCEEVDLDLIHSVIDNSDLFIGFTSGTTSFPKAFMRTHQTWLESFIASSQEFKISAAEHILAPGALCHGLTLYSVLEGLKLGASIFLLDNFEMPAMVYFLRNENISTLILVPTMLKKITKNLLNRESFSAVKKIITSGSKLESSMLHEIRVIFPNAKLYEYYGASELGFVTVHDVFSPQPADSVGRPFYGVEVEFRDDNDRPVGVGEIGTLWVRSKFVIHCYYSGGDGVGFHLKNGWATVEDQGYRDSQGYIYIISRRNQVIISGGLNIYPVEVESALYSLSEISECCVFGLPDSYWGHIVCVAVSWNEGENLSRKELLTRLSKKISKFKLPKKIFIVHSFLKTSSGKIAVNEMRNWLVEGNCLELE</sequence>
<dbReference type="PANTHER" id="PTHR43201">
    <property type="entry name" value="ACYL-COA SYNTHETASE"/>
    <property type="match status" value="1"/>
</dbReference>
<protein>
    <submittedName>
        <fullName evidence="5">O-succinylbenzoate--CoA ligase</fullName>
        <ecNumber evidence="5">6.2.1.26</ecNumber>
    </submittedName>
</protein>
<evidence type="ECO:0000256" key="1">
    <source>
        <dbReference type="ARBA" id="ARBA00006432"/>
    </source>
</evidence>
<dbReference type="Proteomes" id="UP000005361">
    <property type="component" value="Chromosome"/>
</dbReference>
<organism evidence="5 6">
    <name type="scientific">Pelosinus fermentans JBW45</name>
    <dbReference type="NCBI Taxonomy" id="1192197"/>
    <lineage>
        <taxon>Bacteria</taxon>
        <taxon>Bacillati</taxon>
        <taxon>Bacillota</taxon>
        <taxon>Negativicutes</taxon>
        <taxon>Selenomonadales</taxon>
        <taxon>Sporomusaceae</taxon>
        <taxon>Pelosinus</taxon>
    </lineage>
</organism>
<dbReference type="GO" id="GO:0006631">
    <property type="term" value="P:fatty acid metabolic process"/>
    <property type="evidence" value="ECO:0007669"/>
    <property type="project" value="TreeGrafter"/>
</dbReference>
<dbReference type="PROSITE" id="PS00455">
    <property type="entry name" value="AMP_BINDING"/>
    <property type="match status" value="1"/>
</dbReference>
<dbReference type="InterPro" id="IPR042099">
    <property type="entry name" value="ANL_N_sf"/>
</dbReference>
<dbReference type="HOGENOM" id="CLU_000022_59_0_9"/>
<dbReference type="EC" id="6.2.1.26" evidence="5"/>
<accession>I9NW22</accession>
<dbReference type="SUPFAM" id="SSF56801">
    <property type="entry name" value="Acetyl-CoA synthetase-like"/>
    <property type="match status" value="1"/>
</dbReference>
<keyword evidence="2 5" id="KW-0436">Ligase</keyword>
<dbReference type="InterPro" id="IPR020845">
    <property type="entry name" value="AMP-binding_CS"/>
</dbReference>
<dbReference type="EMBL" id="CP010978">
    <property type="protein sequence ID" value="AJQ29448.1"/>
    <property type="molecule type" value="Genomic_DNA"/>
</dbReference>
<gene>
    <name evidence="5" type="ORF">JBW_04115</name>
</gene>
<dbReference type="KEGG" id="pft:JBW_04115"/>
<evidence type="ECO:0000313" key="6">
    <source>
        <dbReference type="Proteomes" id="UP000005361"/>
    </source>
</evidence>
<dbReference type="AlphaFoldDB" id="I9NW22"/>
<name>I9NW22_9FIRM</name>
<evidence type="ECO:0000313" key="5">
    <source>
        <dbReference type="EMBL" id="AJQ29448.1"/>
    </source>
</evidence>
<reference evidence="5 6" key="1">
    <citation type="journal article" date="2015" name="Genome Announc.">
        <title>Complete Genome Sequence of Pelosinus fermentans JBW45, a Member of a Remarkably Competitive Group of Negativicutes in the Firmicutes Phylum.</title>
        <authorList>
            <person name="De Leon K.B."/>
            <person name="Utturkar S.M."/>
            <person name="Camilleri L.B."/>
            <person name="Elias D.A."/>
            <person name="Arkin A.P."/>
            <person name="Fields M.W."/>
            <person name="Brown S.D."/>
            <person name="Wall J.D."/>
        </authorList>
    </citation>
    <scope>NUCLEOTIDE SEQUENCE [LARGE SCALE GENOMIC DNA]</scope>
    <source>
        <strain evidence="5 6">JBW45</strain>
    </source>
</reference>
<dbReference type="InterPro" id="IPR045851">
    <property type="entry name" value="AMP-bd_C_sf"/>
</dbReference>
<feature type="domain" description="AMP-binding enzyme C-terminal" evidence="4">
    <location>
        <begin position="439"/>
        <end position="514"/>
    </location>
</feature>
<dbReference type="GO" id="GO:0031956">
    <property type="term" value="F:medium-chain fatty acid-CoA ligase activity"/>
    <property type="evidence" value="ECO:0007669"/>
    <property type="project" value="TreeGrafter"/>
</dbReference>
<dbReference type="GO" id="GO:0008756">
    <property type="term" value="F:o-succinylbenzoate-CoA ligase activity"/>
    <property type="evidence" value="ECO:0007669"/>
    <property type="project" value="UniProtKB-EC"/>
</dbReference>
<dbReference type="InterPro" id="IPR000873">
    <property type="entry name" value="AMP-dep_synth/lig_dom"/>
</dbReference>